<dbReference type="PANTHER" id="PTHR19324:SF33">
    <property type="entry name" value="MUCIN-5AC"/>
    <property type="match status" value="1"/>
</dbReference>
<sequence length="1027" mass="116172">MALKSYRTGIAGRVIKSFCVYSKNDAVIRPRKMTILLWLMVSVSYSAALPSNPIDFLSGKGDCKPICPCLMDGINYDHGEQWKKQGQPCTVYECVNGFYRPIKEGCEFKGKCKNTNTTWTEKCFTYQCYTRDEMSHYSLVEGGCLDSYGNCRTVGERFYENCDTVECQIVNGSCYHLVILSKGCTFEGECRALNSFWHDGCSVYQCMETSNAVTYQKLSNEVMYWPKGPYGLLMADSGCPSNDMPTAWSNGSRLHYSNGNSMPSFSFHLYGNYSRILFQHHFCIHDHAGDPFSMPRYQTYWEEGKYCIFRVSGQCPNEFHEGFILMDDLNGLEFMQSVNGSVPDGVYEKDTGFFFCCRSDGDVETPIVLPKDQPFVLFMANGSTECQSVRGMLHELEFFLFDDENVNTKVAQNGSLPEVKRGTNNTVIYFCYYTPITCGCEDEDGNMIQVGKNVTKSCVLYNCESYQNNLRYLKVLQGGCQWNGKCVPENTTWTEEKGGMCTRYKCQKEKDGPYPKYKVKKEHEGCMDDSTCRGLGFSKRRGCYELQCRMHPQVHRPYYKLVRAGCSDGMGGCLALNTTKVMNCVTYRCEQHSSNCGLDFYKGGCNEGGKCHDINSTWKSQSCHVMNCTLTTSGSGNLKIKTNIKKYACKFNGRCYKEREQMDRDCVKRKCKVDRKKNMVMMDVIHADCKVNGKCVPVNGTYRDGCSIKRCYWRRNGNVYSSGSEIVEFGCKWKDGCINETEIRQHDCTHYVCRVFKKGQFRRSEMAVYSQDCKDKDGNCIAVGSQGEGKNCNNVRCVSNNGRAELKNTANGCFDKNECRKDGGNWTNPGNCVTYGCRISNQNGRVIPQIKIVDVGCAVGGVCYRGGEKWDSGCLERQCVVNRSNKGYSRSVSAKLRGCSVNNKCLEIGFKEMRSGCLNYGCILDKSSNRPAYKLLKGACRDLDGNCREVGEEWDYLYKPNKVCLRLKCAYTKGVYRISTQKLLCKDKNDNCRQQGERGFPAVVGGRTYNNCVCKAYGIQSRLNCYP</sequence>
<keyword evidence="3" id="KW-1185">Reference proteome</keyword>
<protein>
    <recommendedName>
        <fullName evidence="1">Apextrin C-terminal domain-containing protein</fullName>
    </recommendedName>
</protein>
<accession>A0A8W8JRD3</accession>
<feature type="domain" description="Apextrin C-terminal" evidence="1">
    <location>
        <begin position="225"/>
        <end position="433"/>
    </location>
</feature>
<evidence type="ECO:0000313" key="3">
    <source>
        <dbReference type="Proteomes" id="UP000005408"/>
    </source>
</evidence>
<dbReference type="EnsemblMetazoa" id="G20570.1">
    <property type="protein sequence ID" value="G20570.1:cds"/>
    <property type="gene ID" value="G20570"/>
</dbReference>
<name>A0A8W8JRD3_MAGGI</name>
<dbReference type="AlphaFoldDB" id="A0A8W8JRD3"/>
<reference evidence="2" key="1">
    <citation type="submission" date="2022-08" db="UniProtKB">
        <authorList>
            <consortium name="EnsemblMetazoa"/>
        </authorList>
    </citation>
    <scope>IDENTIFICATION</scope>
    <source>
        <strain evidence="2">05x7-T-G4-1.051#20</strain>
    </source>
</reference>
<dbReference type="Proteomes" id="UP000005408">
    <property type="component" value="Unassembled WGS sequence"/>
</dbReference>
<evidence type="ECO:0000259" key="1">
    <source>
        <dbReference type="Pfam" id="PF16977"/>
    </source>
</evidence>
<dbReference type="Pfam" id="PF16977">
    <property type="entry name" value="ApeC"/>
    <property type="match status" value="1"/>
</dbReference>
<dbReference type="PANTHER" id="PTHR19324">
    <property type="entry name" value="PERFORIN-LIKE PROTEIN 1"/>
    <property type="match status" value="1"/>
</dbReference>
<proteinExistence type="predicted"/>
<organism evidence="2 3">
    <name type="scientific">Magallana gigas</name>
    <name type="common">Pacific oyster</name>
    <name type="synonym">Crassostrea gigas</name>
    <dbReference type="NCBI Taxonomy" id="29159"/>
    <lineage>
        <taxon>Eukaryota</taxon>
        <taxon>Metazoa</taxon>
        <taxon>Spiralia</taxon>
        <taxon>Lophotrochozoa</taxon>
        <taxon>Mollusca</taxon>
        <taxon>Bivalvia</taxon>
        <taxon>Autobranchia</taxon>
        <taxon>Pteriomorphia</taxon>
        <taxon>Ostreida</taxon>
        <taxon>Ostreoidea</taxon>
        <taxon>Ostreidae</taxon>
        <taxon>Magallana</taxon>
    </lineage>
</organism>
<evidence type="ECO:0000313" key="2">
    <source>
        <dbReference type="EnsemblMetazoa" id="G20570.1:cds"/>
    </source>
</evidence>
<dbReference type="InterPro" id="IPR031569">
    <property type="entry name" value="ApeC"/>
</dbReference>